<organism evidence="1 2">
    <name type="scientific">Megamonas hypermegale</name>
    <dbReference type="NCBI Taxonomy" id="158847"/>
    <lineage>
        <taxon>Bacteria</taxon>
        <taxon>Bacillati</taxon>
        <taxon>Bacillota</taxon>
        <taxon>Negativicutes</taxon>
        <taxon>Selenomonadales</taxon>
        <taxon>Selenomonadaceae</taxon>
        <taxon>Megamonas</taxon>
    </lineage>
</organism>
<dbReference type="Proteomes" id="UP000255234">
    <property type="component" value="Unassembled WGS sequence"/>
</dbReference>
<dbReference type="Gene3D" id="3.40.50.300">
    <property type="entry name" value="P-loop containing nucleotide triphosphate hydrolases"/>
    <property type="match status" value="2"/>
</dbReference>
<keyword evidence="1" id="KW-0547">Nucleotide-binding</keyword>
<evidence type="ECO:0000313" key="2">
    <source>
        <dbReference type="Proteomes" id="UP000255234"/>
    </source>
</evidence>
<keyword evidence="1" id="KW-0347">Helicase</keyword>
<gene>
    <name evidence="1" type="ORF">NCTC10571_00818</name>
</gene>
<dbReference type="AlphaFoldDB" id="A0A378NS38"/>
<reference evidence="1 2" key="1">
    <citation type="submission" date="2018-06" db="EMBL/GenBank/DDBJ databases">
        <authorList>
            <consortium name="Pathogen Informatics"/>
            <person name="Doyle S."/>
        </authorList>
    </citation>
    <scope>NUCLEOTIDE SEQUENCE [LARGE SCALE GENOMIC DNA]</scope>
    <source>
        <strain evidence="1 2">NCTC10571</strain>
    </source>
</reference>
<dbReference type="EMBL" id="UGPP01000001">
    <property type="protein sequence ID" value="STY70676.1"/>
    <property type="molecule type" value="Genomic_DNA"/>
</dbReference>
<dbReference type="RefSeq" id="WP_115151213.1">
    <property type="nucleotide sequence ID" value="NZ_UGPP01000001.1"/>
</dbReference>
<sequence>MDKRIILAVAGAGKTYTLCNCLNSNERNMILAFTNRNIYNIQRELIKQYGTIPNYTKVMTFHSFIYQFGIQPFLPSIFKFFKNKPLKIEGISLKEPPPQFKNDRPNPYYIKKDQLGHYIDKNNKFFCCRLSELILYLNEKSKKDEKFIHKITSRFMMFFDNILIDEFQDFRINDYNFLMLFLKQINNVTLVGDYYQHSVSGQNNHGKPFTNKINSYEKYIQLLQDNKFYTDTTTLVNSRRCSSNICDFVNSKLNIPIESAKINTGSISKVLAENIDNILSNNSIKKLILQNPPNGNYSFNYISWGNSKGDTYDNTCVILTDETDDILEDTFEVKNISQVIRNKLYVALTRSKGDVYIIQKKLFDSVKNNYIIKQ</sequence>
<keyword evidence="1" id="KW-0378">Hydrolase</keyword>
<protein>
    <submittedName>
        <fullName evidence="1">DNA-dependent helicase II</fullName>
    </submittedName>
</protein>
<dbReference type="InterPro" id="IPR027417">
    <property type="entry name" value="P-loop_NTPase"/>
</dbReference>
<dbReference type="GO" id="GO:0004386">
    <property type="term" value="F:helicase activity"/>
    <property type="evidence" value="ECO:0007669"/>
    <property type="project" value="UniProtKB-KW"/>
</dbReference>
<proteinExistence type="predicted"/>
<name>A0A378NS38_9FIRM</name>
<evidence type="ECO:0000313" key="1">
    <source>
        <dbReference type="EMBL" id="STY70676.1"/>
    </source>
</evidence>
<dbReference type="Pfam" id="PF13245">
    <property type="entry name" value="AAA_19"/>
    <property type="match status" value="1"/>
</dbReference>
<accession>A0A378NS38</accession>
<keyword evidence="1" id="KW-0067">ATP-binding</keyword>
<dbReference type="SUPFAM" id="SSF52540">
    <property type="entry name" value="P-loop containing nucleoside triphosphate hydrolases"/>
    <property type="match status" value="1"/>
</dbReference>